<keyword evidence="10" id="KW-1185">Reference proteome</keyword>
<evidence type="ECO:0000313" key="9">
    <source>
        <dbReference type="EMBL" id="QNK41359.1"/>
    </source>
</evidence>
<dbReference type="CDD" id="cd00165">
    <property type="entry name" value="S4"/>
    <property type="match status" value="1"/>
</dbReference>
<accession>A0A7G8TCL8</accession>
<evidence type="ECO:0000256" key="4">
    <source>
        <dbReference type="PROSITE-ProRule" id="PRU00182"/>
    </source>
</evidence>
<dbReference type="OrthoDB" id="9807213at2"/>
<evidence type="ECO:0000256" key="1">
    <source>
        <dbReference type="ARBA" id="ARBA00008348"/>
    </source>
</evidence>
<dbReference type="CDD" id="cd02870">
    <property type="entry name" value="PseudoU_synth_RsuA_like"/>
    <property type="match status" value="1"/>
</dbReference>
<dbReference type="InterPro" id="IPR050343">
    <property type="entry name" value="RsuA_PseudoU_synthase"/>
</dbReference>
<dbReference type="RefSeq" id="WP_083209994.1">
    <property type="nucleotide sequence ID" value="NZ_CP060286.1"/>
</dbReference>
<dbReference type="Gene3D" id="3.30.70.580">
    <property type="entry name" value="Pseudouridine synthase I, catalytic domain, N-terminal subdomain"/>
    <property type="match status" value="1"/>
</dbReference>
<evidence type="ECO:0000256" key="3">
    <source>
        <dbReference type="ARBA" id="ARBA00023235"/>
    </source>
</evidence>
<reference evidence="8 10" key="1">
    <citation type="submission" date="2019-09" db="EMBL/GenBank/DDBJ databases">
        <title>Genome sequence of Clostridium sp. EA1.</title>
        <authorList>
            <person name="Poehlein A."/>
            <person name="Bengelsdorf F.R."/>
            <person name="Daniel R."/>
        </authorList>
    </citation>
    <scope>NUCLEOTIDE SEQUENCE [LARGE SCALE GENOMIC DNA]</scope>
    <source>
        <strain evidence="8 10">EA1</strain>
    </source>
</reference>
<organism evidence="8 10">
    <name type="scientific">Caproicibacter fermentans</name>
    <dbReference type="NCBI Taxonomy" id="2576756"/>
    <lineage>
        <taxon>Bacteria</taxon>
        <taxon>Bacillati</taxon>
        <taxon>Bacillota</taxon>
        <taxon>Clostridia</taxon>
        <taxon>Eubacteriales</taxon>
        <taxon>Acutalibacteraceae</taxon>
        <taxon>Caproicibacter</taxon>
    </lineage>
</organism>
<proteinExistence type="inferred from homology"/>
<dbReference type="InterPro" id="IPR020094">
    <property type="entry name" value="TruA/RsuA/RluB/E/F_N"/>
</dbReference>
<dbReference type="FunFam" id="3.10.290.10:FF:000003">
    <property type="entry name" value="Pseudouridine synthase"/>
    <property type="match status" value="1"/>
</dbReference>
<dbReference type="GO" id="GO:0120159">
    <property type="term" value="F:rRNA pseudouridine synthase activity"/>
    <property type="evidence" value="ECO:0007669"/>
    <property type="project" value="UniProtKB-ARBA"/>
</dbReference>
<protein>
    <recommendedName>
        <fullName evidence="5">Pseudouridine synthase</fullName>
        <ecNumber evidence="5">5.4.99.-</ecNumber>
    </recommendedName>
</protein>
<keyword evidence="2 4" id="KW-0694">RNA-binding</keyword>
<dbReference type="PROSITE" id="PS50889">
    <property type="entry name" value="S4"/>
    <property type="match status" value="1"/>
</dbReference>
<evidence type="ECO:0000256" key="6">
    <source>
        <dbReference type="SAM" id="MobiDB-lite"/>
    </source>
</evidence>
<dbReference type="SMART" id="SM00363">
    <property type="entry name" value="S4"/>
    <property type="match status" value="1"/>
</dbReference>
<comment type="similarity">
    <text evidence="1 5">Belongs to the pseudouridine synthase RsuA family.</text>
</comment>
<dbReference type="Pfam" id="PF00849">
    <property type="entry name" value="PseudoU_synth_2"/>
    <property type="match status" value="1"/>
</dbReference>
<dbReference type="PANTHER" id="PTHR47683:SF2">
    <property type="entry name" value="RNA-BINDING S4 DOMAIN-CONTAINING PROTEIN"/>
    <property type="match status" value="1"/>
</dbReference>
<dbReference type="Gene3D" id="3.10.290.10">
    <property type="entry name" value="RNA-binding S4 domain"/>
    <property type="match status" value="1"/>
</dbReference>
<keyword evidence="3 5" id="KW-0413">Isomerase</keyword>
<dbReference type="AlphaFoldDB" id="A0A6N8I5K8"/>
<gene>
    <name evidence="8" type="primary">rluB</name>
    <name evidence="8" type="ORF">CAFE_36370</name>
    <name evidence="9" type="ORF">HCR03_03450</name>
</gene>
<dbReference type="GO" id="GO:0000455">
    <property type="term" value="P:enzyme-directed rRNA pseudouridine synthesis"/>
    <property type="evidence" value="ECO:0007669"/>
    <property type="project" value="UniProtKB-ARBA"/>
</dbReference>
<dbReference type="InterPro" id="IPR036986">
    <property type="entry name" value="S4_RNA-bd_sf"/>
</dbReference>
<evidence type="ECO:0000313" key="10">
    <source>
        <dbReference type="Proteomes" id="UP000469440"/>
    </source>
</evidence>
<dbReference type="FunFam" id="3.30.70.1560:FF:000001">
    <property type="entry name" value="Pseudouridine synthase"/>
    <property type="match status" value="1"/>
</dbReference>
<reference evidence="9 11" key="2">
    <citation type="submission" date="2020-08" db="EMBL/GenBank/DDBJ databases">
        <title>The isolate Caproiciproducens sp. 7D4C2 produces n-caproate at mildly acidic conditions from hexoses: genome and rBOX comparison with related strains and chain-elongating bacteria.</title>
        <authorList>
            <person name="Esquivel-Elizondo S."/>
            <person name="Bagci C."/>
            <person name="Temovska M."/>
            <person name="Jeon B.S."/>
            <person name="Bessarab I."/>
            <person name="Williams R.B.H."/>
            <person name="Huson D.H."/>
            <person name="Angenent L.T."/>
        </authorList>
    </citation>
    <scope>NUCLEOTIDE SEQUENCE [LARGE SCALE GENOMIC DNA]</scope>
    <source>
        <strain evidence="9 11">7D4C2</strain>
    </source>
</reference>
<dbReference type="GO" id="GO:0003723">
    <property type="term" value="F:RNA binding"/>
    <property type="evidence" value="ECO:0007669"/>
    <property type="project" value="UniProtKB-KW"/>
</dbReference>
<evidence type="ECO:0000256" key="5">
    <source>
        <dbReference type="RuleBase" id="RU003887"/>
    </source>
</evidence>
<dbReference type="InterPro" id="IPR020103">
    <property type="entry name" value="PsdUridine_synth_cat_dom_sf"/>
</dbReference>
<evidence type="ECO:0000313" key="11">
    <source>
        <dbReference type="Proteomes" id="UP000515909"/>
    </source>
</evidence>
<dbReference type="EC" id="5.4.99.-" evidence="5"/>
<dbReference type="InterPro" id="IPR000748">
    <property type="entry name" value="PsdUridine_synth_RsuA/RluB/E/F"/>
</dbReference>
<dbReference type="InterPro" id="IPR018496">
    <property type="entry name" value="PsdUridine_synth_RsuA/RluB_CS"/>
</dbReference>
<dbReference type="Gene3D" id="3.30.70.1560">
    <property type="entry name" value="Alpha-L RNA-binding motif"/>
    <property type="match status" value="1"/>
</dbReference>
<dbReference type="InterPro" id="IPR042092">
    <property type="entry name" value="PsdUridine_s_RsuA/RluB/E/F_cat"/>
</dbReference>
<evidence type="ECO:0000313" key="8">
    <source>
        <dbReference type="EMBL" id="MVB12890.1"/>
    </source>
</evidence>
<dbReference type="EMBL" id="VWXL01000106">
    <property type="protein sequence ID" value="MVB12890.1"/>
    <property type="molecule type" value="Genomic_DNA"/>
</dbReference>
<dbReference type="NCBIfam" id="TIGR00093">
    <property type="entry name" value="pseudouridine synthase"/>
    <property type="match status" value="1"/>
</dbReference>
<dbReference type="Pfam" id="PF01479">
    <property type="entry name" value="S4"/>
    <property type="match status" value="1"/>
</dbReference>
<dbReference type="InterPro" id="IPR002942">
    <property type="entry name" value="S4_RNA-bd"/>
</dbReference>
<dbReference type="EMBL" id="CP060286">
    <property type="protein sequence ID" value="QNK41359.1"/>
    <property type="molecule type" value="Genomic_DNA"/>
</dbReference>
<accession>A0A6N8I5K8</accession>
<feature type="region of interest" description="Disordered" evidence="6">
    <location>
        <begin position="238"/>
        <end position="269"/>
    </location>
</feature>
<dbReference type="Proteomes" id="UP000469440">
    <property type="component" value="Unassembled WGS sequence"/>
</dbReference>
<dbReference type="KEGG" id="cfem:HCR03_03450"/>
<evidence type="ECO:0000256" key="2">
    <source>
        <dbReference type="ARBA" id="ARBA00022884"/>
    </source>
</evidence>
<sequence>MGEKIRLQKLLSEAGVASRRKAEELILAGKVRVNGIVAEIGGRADPGRDRITVDGKPLETKVEKVYLMLHKPRGYITTMSDEMDRKCVAELVRDVPERVFPVGRLDRESEGLLLMTNDGEFANSMMHPSHHVPKVYRVTVRPSVTEEQLVQMSTGMVIDGRKTAPAVVHVLSQEPGRAVLEIILREGRNRQIRKMCEQLGLEVARLRRTAVGFLKLGMLPPGKWRLLTGEEVRRLTGPAAPIRKAASALKTSRGTREKRNQDSRGGKGR</sequence>
<feature type="domain" description="RNA-binding S4" evidence="7">
    <location>
        <begin position="5"/>
        <end position="63"/>
    </location>
</feature>
<dbReference type="Proteomes" id="UP000515909">
    <property type="component" value="Chromosome"/>
</dbReference>
<dbReference type="PANTHER" id="PTHR47683">
    <property type="entry name" value="PSEUDOURIDINE SYNTHASE FAMILY PROTEIN-RELATED"/>
    <property type="match status" value="1"/>
</dbReference>
<name>A0A6N8I5K8_9FIRM</name>
<dbReference type="GO" id="GO:0005829">
    <property type="term" value="C:cytosol"/>
    <property type="evidence" value="ECO:0007669"/>
    <property type="project" value="UniProtKB-ARBA"/>
</dbReference>
<dbReference type="SUPFAM" id="SSF55120">
    <property type="entry name" value="Pseudouridine synthase"/>
    <property type="match status" value="1"/>
</dbReference>
<feature type="compositionally biased region" description="Basic and acidic residues" evidence="6">
    <location>
        <begin position="254"/>
        <end position="269"/>
    </location>
</feature>
<dbReference type="SUPFAM" id="SSF55174">
    <property type="entry name" value="Alpha-L RNA-binding motif"/>
    <property type="match status" value="1"/>
</dbReference>
<evidence type="ECO:0000259" key="7">
    <source>
        <dbReference type="SMART" id="SM00363"/>
    </source>
</evidence>
<dbReference type="PROSITE" id="PS01149">
    <property type="entry name" value="PSI_RSU"/>
    <property type="match status" value="1"/>
</dbReference>
<dbReference type="InterPro" id="IPR006145">
    <property type="entry name" value="PsdUridine_synth_RsuA/RluA"/>
</dbReference>